<comment type="caution">
    <text evidence="1">The sequence shown here is derived from an EMBL/GenBank/DDBJ whole genome shotgun (WGS) entry which is preliminary data.</text>
</comment>
<organism evidence="1 2">
    <name type="scientific">Erythroxylum novogranatense</name>
    <dbReference type="NCBI Taxonomy" id="1862640"/>
    <lineage>
        <taxon>Eukaryota</taxon>
        <taxon>Viridiplantae</taxon>
        <taxon>Streptophyta</taxon>
        <taxon>Embryophyta</taxon>
        <taxon>Tracheophyta</taxon>
        <taxon>Spermatophyta</taxon>
        <taxon>Magnoliopsida</taxon>
        <taxon>eudicotyledons</taxon>
        <taxon>Gunneridae</taxon>
        <taxon>Pentapetalae</taxon>
        <taxon>rosids</taxon>
        <taxon>fabids</taxon>
        <taxon>Malpighiales</taxon>
        <taxon>Erythroxylaceae</taxon>
        <taxon>Erythroxylum</taxon>
    </lineage>
</organism>
<proteinExistence type="predicted"/>
<dbReference type="GO" id="GO:0051865">
    <property type="term" value="P:protein autoubiquitination"/>
    <property type="evidence" value="ECO:0007669"/>
    <property type="project" value="TreeGrafter"/>
</dbReference>
<dbReference type="GO" id="GO:0030332">
    <property type="term" value="F:cyclin binding"/>
    <property type="evidence" value="ECO:0007669"/>
    <property type="project" value="TreeGrafter"/>
</dbReference>
<dbReference type="GO" id="GO:0005829">
    <property type="term" value="C:cytosol"/>
    <property type="evidence" value="ECO:0007669"/>
    <property type="project" value="TreeGrafter"/>
</dbReference>
<dbReference type="PANTHER" id="PTHR31531:SF2">
    <property type="entry name" value="E3 UBIQUITIN-PROTEIN LIGASE E3D"/>
    <property type="match status" value="1"/>
</dbReference>
<evidence type="ECO:0000313" key="1">
    <source>
        <dbReference type="EMBL" id="KAJ8770798.1"/>
    </source>
</evidence>
<sequence>MSSESPRKWQFTWEAQSNAPNLKLFLFDSHTKPSIHCNGIRVELVPERSRLHVSWTTEAAVKVSLWVPIPRVLIDTDSPVSFRALDDHIEVKLLLLLPVDHPLLSGFDSVLNISDTGESNEVLDSNKPLVMGFDLKALSSMEEEGVHFFCRNCSTRLTTSPLRHFVEMPSVNWREMADNWFGACCCSFGGISEKLVNRYVDAYTCSKGLCMLDSSTITLCKDDLVGCKFGDMVGNQVNEVKQDYAVNVEDSHDSISIPAAETSCDNHERIDCFNGRIMSKNLKSGVMEEETCGNELFGELSASEISENVASRNGCCGTTCHTQVLASDFCTYDLSGSCLVDQKVAKTTEVMKSQRFFLNGLLGDVFMARSYNVSADIDWKKFVCSQCSSLLGTYPCAKGYVPVDAGIRLFKCYLSTSLPVGGSSDIFRKYTLEKMFANHLVEFAHDELSFRTVVRDLTTKSPMLQVVLINPNSWCCTGNISETESGMEQVSNLDLHPAIKILFCDYGSTTQSEPRVLEDWVTKNKPDEAFMLACQIEELVESMRSGKDFFPPSCAFFQHFSVLTMPR</sequence>
<dbReference type="EMBL" id="JAIWQS010000003">
    <property type="protein sequence ID" value="KAJ8770798.1"/>
    <property type="molecule type" value="Genomic_DNA"/>
</dbReference>
<dbReference type="PANTHER" id="PTHR31531">
    <property type="entry name" value="E3 UBIQUITIN-PROTEIN LIGASE E3D FAMILY MEMBER"/>
    <property type="match status" value="1"/>
</dbReference>
<dbReference type="InterPro" id="IPR019193">
    <property type="entry name" value="UBQ-conj_enz_E2-bd_prot"/>
</dbReference>
<gene>
    <name evidence="1" type="ORF">K2173_021445</name>
</gene>
<dbReference type="GO" id="GO:0005634">
    <property type="term" value="C:nucleus"/>
    <property type="evidence" value="ECO:0007669"/>
    <property type="project" value="TreeGrafter"/>
</dbReference>
<dbReference type="AlphaFoldDB" id="A0AAV8TXE7"/>
<evidence type="ECO:0008006" key="3">
    <source>
        <dbReference type="Google" id="ProtNLM"/>
    </source>
</evidence>
<accession>A0AAV8TXE7</accession>
<dbReference type="GO" id="GO:0000209">
    <property type="term" value="P:protein polyubiquitination"/>
    <property type="evidence" value="ECO:0007669"/>
    <property type="project" value="TreeGrafter"/>
</dbReference>
<name>A0AAV8TXE7_9ROSI</name>
<dbReference type="Pfam" id="PF09814">
    <property type="entry name" value="HECT_2"/>
    <property type="match status" value="2"/>
</dbReference>
<evidence type="ECO:0000313" key="2">
    <source>
        <dbReference type="Proteomes" id="UP001159364"/>
    </source>
</evidence>
<dbReference type="GO" id="GO:0000151">
    <property type="term" value="C:ubiquitin ligase complex"/>
    <property type="evidence" value="ECO:0007669"/>
    <property type="project" value="TreeGrafter"/>
</dbReference>
<keyword evidence="2" id="KW-1185">Reference proteome</keyword>
<dbReference type="GO" id="GO:0006513">
    <property type="term" value="P:protein monoubiquitination"/>
    <property type="evidence" value="ECO:0007669"/>
    <property type="project" value="TreeGrafter"/>
</dbReference>
<dbReference type="GO" id="GO:0043161">
    <property type="term" value="P:proteasome-mediated ubiquitin-dependent protein catabolic process"/>
    <property type="evidence" value="ECO:0007669"/>
    <property type="project" value="TreeGrafter"/>
</dbReference>
<dbReference type="GO" id="GO:0061630">
    <property type="term" value="F:ubiquitin protein ligase activity"/>
    <property type="evidence" value="ECO:0007669"/>
    <property type="project" value="TreeGrafter"/>
</dbReference>
<dbReference type="GO" id="GO:0031624">
    <property type="term" value="F:ubiquitin conjugating enzyme binding"/>
    <property type="evidence" value="ECO:0007669"/>
    <property type="project" value="TreeGrafter"/>
</dbReference>
<reference evidence="1 2" key="1">
    <citation type="submission" date="2021-09" db="EMBL/GenBank/DDBJ databases">
        <title>Genomic insights and catalytic innovation underlie evolution of tropane alkaloids biosynthesis.</title>
        <authorList>
            <person name="Wang Y.-J."/>
            <person name="Tian T."/>
            <person name="Huang J.-P."/>
            <person name="Huang S.-X."/>
        </authorList>
    </citation>
    <scope>NUCLEOTIDE SEQUENCE [LARGE SCALE GENOMIC DNA]</scope>
    <source>
        <strain evidence="1">KIB-2018</strain>
        <tissue evidence="1">Leaf</tissue>
    </source>
</reference>
<dbReference type="Proteomes" id="UP001159364">
    <property type="component" value="Linkage Group LG03"/>
</dbReference>
<protein>
    <recommendedName>
        <fullName evidence="3">Ubiquitin-conjugating enzyme E2C-binding protein</fullName>
    </recommendedName>
</protein>